<dbReference type="CDD" id="cd07237">
    <property type="entry name" value="BphC1-RGP6_C_like"/>
    <property type="match status" value="1"/>
</dbReference>
<accession>A0ABY9EC31</accession>
<dbReference type="Pfam" id="PF00903">
    <property type="entry name" value="Glyoxalase"/>
    <property type="match status" value="1"/>
</dbReference>
<organism evidence="2 3">
    <name type="scientific">Microbulbifer spongiae</name>
    <dbReference type="NCBI Taxonomy" id="2944933"/>
    <lineage>
        <taxon>Bacteria</taxon>
        <taxon>Pseudomonadati</taxon>
        <taxon>Pseudomonadota</taxon>
        <taxon>Gammaproteobacteria</taxon>
        <taxon>Cellvibrionales</taxon>
        <taxon>Microbulbiferaceae</taxon>
        <taxon>Microbulbifer</taxon>
    </lineage>
</organism>
<dbReference type="SUPFAM" id="SSF54593">
    <property type="entry name" value="Glyoxalase/Bleomycin resistance protein/Dihydroxybiphenyl dioxygenase"/>
    <property type="match status" value="1"/>
</dbReference>
<feature type="domain" description="VOC" evidence="1">
    <location>
        <begin position="151"/>
        <end position="276"/>
    </location>
</feature>
<dbReference type="EMBL" id="CP098023">
    <property type="protein sequence ID" value="WKD49064.1"/>
    <property type="molecule type" value="Genomic_DNA"/>
</dbReference>
<dbReference type="InterPro" id="IPR004360">
    <property type="entry name" value="Glyas_Fos-R_dOase_dom"/>
</dbReference>
<sequence>MSISVTSGKVSSLGYIILLTQDIDAWREFGSDVLGLMLNSEISNAEQLFFRMDNHPSRLIVKHHDSNKLAAIGWECSGKESYEAVITAIETTGAKVKRGNESAAAERGVTEYAGSKDPDGNPFEVFHTRTGLRDNFQSPLDIDKFVTGKLGMGHAVIPAPKVTVTEAFYKNVLGFGASDNLTLPSPTAGMPDMNIRFFHANNPRHHSLALFNWPNPLGLVHLLLEVSSVDEVGTCLDRIHAGNYPLMATLGRHCNDNMLSFYVIGPGGFAIEYGCDGLKIDSDNYQTTVSTRADVWGHDYMSPVPA</sequence>
<protein>
    <submittedName>
        <fullName evidence="2">VOC family protein</fullName>
    </submittedName>
</protein>
<dbReference type="RefSeq" id="WP_301414850.1">
    <property type="nucleotide sequence ID" value="NZ_CP098023.1"/>
</dbReference>
<evidence type="ECO:0000313" key="2">
    <source>
        <dbReference type="EMBL" id="WKD49064.1"/>
    </source>
</evidence>
<dbReference type="Pfam" id="PF22632">
    <property type="entry name" value="BphC_D1"/>
    <property type="match status" value="1"/>
</dbReference>
<dbReference type="CDD" id="cd07252">
    <property type="entry name" value="BphC1-RGP6_N_like"/>
    <property type="match status" value="1"/>
</dbReference>
<evidence type="ECO:0000259" key="1">
    <source>
        <dbReference type="PROSITE" id="PS51819"/>
    </source>
</evidence>
<proteinExistence type="predicted"/>
<dbReference type="InterPro" id="IPR029068">
    <property type="entry name" value="Glyas_Bleomycin-R_OHBP_Dase"/>
</dbReference>
<dbReference type="Gene3D" id="3.10.180.10">
    <property type="entry name" value="2,3-Dihydroxybiphenyl 1,2-Dioxygenase, domain 1"/>
    <property type="match status" value="2"/>
</dbReference>
<evidence type="ECO:0000313" key="3">
    <source>
        <dbReference type="Proteomes" id="UP001321520"/>
    </source>
</evidence>
<feature type="domain" description="VOC" evidence="1">
    <location>
        <begin position="12"/>
        <end position="128"/>
    </location>
</feature>
<dbReference type="PROSITE" id="PS51819">
    <property type="entry name" value="VOC"/>
    <property type="match status" value="2"/>
</dbReference>
<keyword evidence="3" id="KW-1185">Reference proteome</keyword>
<dbReference type="Proteomes" id="UP001321520">
    <property type="component" value="Chromosome"/>
</dbReference>
<dbReference type="InterPro" id="IPR037523">
    <property type="entry name" value="VOC_core"/>
</dbReference>
<gene>
    <name evidence="2" type="ORF">M8T91_14335</name>
</gene>
<reference evidence="2 3" key="1">
    <citation type="submission" date="2022-05" db="EMBL/GenBank/DDBJ databases">
        <title>Microbulbifer sp. nov., isolated from sponge.</title>
        <authorList>
            <person name="Gao L."/>
        </authorList>
    </citation>
    <scope>NUCLEOTIDE SEQUENCE [LARGE SCALE GENOMIC DNA]</scope>
    <source>
        <strain evidence="2 3">MI-G</strain>
    </source>
</reference>
<name>A0ABY9EC31_9GAMM</name>